<dbReference type="Proteomes" id="UP000254107">
    <property type="component" value="Unassembled WGS sequence"/>
</dbReference>
<dbReference type="InterPro" id="IPR001173">
    <property type="entry name" value="Glyco_trans_2-like"/>
</dbReference>
<dbReference type="InterPro" id="IPR029044">
    <property type="entry name" value="Nucleotide-diphossugar_trans"/>
</dbReference>
<keyword evidence="4" id="KW-1185">Reference proteome</keyword>
<feature type="coiled-coil region" evidence="1">
    <location>
        <begin position="9"/>
        <end position="36"/>
    </location>
</feature>
<dbReference type="GO" id="GO:0016758">
    <property type="term" value="F:hexosyltransferase activity"/>
    <property type="evidence" value="ECO:0007669"/>
    <property type="project" value="UniProtKB-ARBA"/>
</dbReference>
<name>A0A378QJ73_MORLA</name>
<feature type="domain" description="Glycosyltransferase 2-like" evidence="2">
    <location>
        <begin position="67"/>
        <end position="200"/>
    </location>
</feature>
<dbReference type="RefSeq" id="WP_115248052.1">
    <property type="nucleotide sequence ID" value="NZ_UGQC01000001.1"/>
</dbReference>
<keyword evidence="1" id="KW-0175">Coiled coil</keyword>
<dbReference type="PANTHER" id="PTHR22916">
    <property type="entry name" value="GLYCOSYLTRANSFERASE"/>
    <property type="match status" value="1"/>
</dbReference>
<dbReference type="CDD" id="cd00761">
    <property type="entry name" value="Glyco_tranf_GTA_type"/>
    <property type="match status" value="1"/>
</dbReference>
<dbReference type="Pfam" id="PF00535">
    <property type="entry name" value="Glycos_transf_2"/>
    <property type="match status" value="1"/>
</dbReference>
<sequence>MSLFDKLNRNDVEKTLQKAIKNKDSLVKKAKKLQRDPQLFFKDMYAKRSKQLISKVPVKYEGQNQFTVVSAVYNVEKYLDEYFTSLTNQTLDFKKHIHLVLVDDGSTDDSAKIIKKWQKKFPNNIRYYYKENGGQASARDYGLDYIQTEWCTFIDPDDFVDIDYFKNIDQALVEEQDLWMVSCNLIYYYEQSKQYKDDHPQNYKFKQKITCFDVRDQNQYIQLSVSLAILNTKIIQENGLRFDTRIKPSFEDATFMMNYALALYKKQGRIEPHPKS</sequence>
<proteinExistence type="predicted"/>
<evidence type="ECO:0000259" key="2">
    <source>
        <dbReference type="Pfam" id="PF00535"/>
    </source>
</evidence>
<dbReference type="SUPFAM" id="SSF53448">
    <property type="entry name" value="Nucleotide-diphospho-sugar transferases"/>
    <property type="match status" value="1"/>
</dbReference>
<accession>A0A378QJ73</accession>
<gene>
    <name evidence="3" type="ORF">NCTC7911_02362</name>
</gene>
<dbReference type="EMBL" id="UGQC01000001">
    <property type="protein sequence ID" value="STZ00949.1"/>
    <property type="molecule type" value="Genomic_DNA"/>
</dbReference>
<evidence type="ECO:0000256" key="1">
    <source>
        <dbReference type="SAM" id="Coils"/>
    </source>
</evidence>
<protein>
    <submittedName>
        <fullName evidence="3">Putative glycosyl transferase</fullName>
    </submittedName>
</protein>
<dbReference type="AlphaFoldDB" id="A0A378QJ73"/>
<dbReference type="PANTHER" id="PTHR22916:SF3">
    <property type="entry name" value="UDP-GLCNAC:BETAGAL BETA-1,3-N-ACETYLGLUCOSAMINYLTRANSFERASE-LIKE PROTEIN 1"/>
    <property type="match status" value="1"/>
</dbReference>
<organism evidence="3 4">
    <name type="scientific">Moraxella lacunata</name>
    <dbReference type="NCBI Taxonomy" id="477"/>
    <lineage>
        <taxon>Bacteria</taxon>
        <taxon>Pseudomonadati</taxon>
        <taxon>Pseudomonadota</taxon>
        <taxon>Gammaproteobacteria</taxon>
        <taxon>Moraxellales</taxon>
        <taxon>Moraxellaceae</taxon>
        <taxon>Moraxella</taxon>
    </lineage>
</organism>
<keyword evidence="3" id="KW-0808">Transferase</keyword>
<reference evidence="3 4" key="1">
    <citation type="submission" date="2018-06" db="EMBL/GenBank/DDBJ databases">
        <authorList>
            <consortium name="Pathogen Informatics"/>
            <person name="Doyle S."/>
        </authorList>
    </citation>
    <scope>NUCLEOTIDE SEQUENCE [LARGE SCALE GENOMIC DNA]</scope>
    <source>
        <strain evidence="3 4">NCTC7911</strain>
    </source>
</reference>
<evidence type="ECO:0000313" key="3">
    <source>
        <dbReference type="EMBL" id="STZ00949.1"/>
    </source>
</evidence>
<evidence type="ECO:0000313" key="4">
    <source>
        <dbReference type="Proteomes" id="UP000254107"/>
    </source>
</evidence>
<dbReference type="Gene3D" id="3.90.550.10">
    <property type="entry name" value="Spore Coat Polysaccharide Biosynthesis Protein SpsA, Chain A"/>
    <property type="match status" value="1"/>
</dbReference>
<dbReference type="GeneID" id="302270882"/>